<dbReference type="EMBL" id="JABSTV010001251">
    <property type="protein sequence ID" value="KAH7952576.1"/>
    <property type="molecule type" value="Genomic_DNA"/>
</dbReference>
<proteinExistence type="predicted"/>
<accession>A0A9D4PU56</accession>
<feature type="compositionally biased region" description="Low complexity" evidence="1">
    <location>
        <begin position="56"/>
        <end position="67"/>
    </location>
</feature>
<dbReference type="AlphaFoldDB" id="A0A9D4PU56"/>
<evidence type="ECO:0000256" key="1">
    <source>
        <dbReference type="SAM" id="MobiDB-lite"/>
    </source>
</evidence>
<sequence length="307" mass="32984">MFQVLECHLLRDLKRHLTYFSWSPRPYDDLRHALLQFYGIRHRPFPKSDPAPPDTPSSTRTPSAPWPVQTVPLLTTGYTGDGDHPPAPIDPSTERPTILESTASASDVPVLPPEPLPPLSITDSTPATAPSTIAFAAESYAAPLAARGDSTITDEPEARDTAYTTDAEPTFALRASRFANTSAPAAQDLADCQPDHDLSSNELNGSQSFPDVPARISSDLCEEPRPTPSCLSTTQAPSGEAAPDLCTAPDSWFVQNIHRAVDRCTVVGAQEAAPRDGWLWVDQGVCTTSTTSTFNASFLGRTPSSSQ</sequence>
<dbReference type="Proteomes" id="UP000821837">
    <property type="component" value="Chromosome 5"/>
</dbReference>
<feature type="region of interest" description="Disordered" evidence="1">
    <location>
        <begin position="221"/>
        <end position="241"/>
    </location>
</feature>
<feature type="region of interest" description="Disordered" evidence="1">
    <location>
        <begin position="189"/>
        <end position="209"/>
    </location>
</feature>
<protein>
    <submittedName>
        <fullName evidence="2">Uncharacterized protein</fullName>
    </submittedName>
</protein>
<reference evidence="2" key="2">
    <citation type="submission" date="2021-09" db="EMBL/GenBank/DDBJ databases">
        <authorList>
            <person name="Jia N."/>
            <person name="Wang J."/>
            <person name="Shi W."/>
            <person name="Du L."/>
            <person name="Sun Y."/>
            <person name="Zhan W."/>
            <person name="Jiang J."/>
            <person name="Wang Q."/>
            <person name="Zhang B."/>
            <person name="Ji P."/>
            <person name="Sakyi L.B."/>
            <person name="Cui X."/>
            <person name="Yuan T."/>
            <person name="Jiang B."/>
            <person name="Yang W."/>
            <person name="Lam T.T.-Y."/>
            <person name="Chang Q."/>
            <person name="Ding S."/>
            <person name="Wang X."/>
            <person name="Zhu J."/>
            <person name="Ruan X."/>
            <person name="Zhao L."/>
            <person name="Wei J."/>
            <person name="Que T."/>
            <person name="Du C."/>
            <person name="Cheng J."/>
            <person name="Dai P."/>
            <person name="Han X."/>
            <person name="Huang E."/>
            <person name="Gao Y."/>
            <person name="Liu J."/>
            <person name="Shao H."/>
            <person name="Ye R."/>
            <person name="Li L."/>
            <person name="Wei W."/>
            <person name="Wang X."/>
            <person name="Wang C."/>
            <person name="Huo Q."/>
            <person name="Li W."/>
            <person name="Guo W."/>
            <person name="Chen H."/>
            <person name="Chen S."/>
            <person name="Zhou L."/>
            <person name="Zhou L."/>
            <person name="Ni X."/>
            <person name="Tian J."/>
            <person name="Zhou Y."/>
            <person name="Sheng Y."/>
            <person name="Liu T."/>
            <person name="Pan Y."/>
            <person name="Xia L."/>
            <person name="Li J."/>
            <person name="Zhao F."/>
            <person name="Cao W."/>
        </authorList>
    </citation>
    <scope>NUCLEOTIDE SEQUENCE</scope>
    <source>
        <strain evidence="2">Rsan-2018</strain>
        <tissue evidence="2">Larvae</tissue>
    </source>
</reference>
<keyword evidence="3" id="KW-1185">Reference proteome</keyword>
<evidence type="ECO:0000313" key="2">
    <source>
        <dbReference type="EMBL" id="KAH7952576.1"/>
    </source>
</evidence>
<comment type="caution">
    <text evidence="2">The sequence shown here is derived from an EMBL/GenBank/DDBJ whole genome shotgun (WGS) entry which is preliminary data.</text>
</comment>
<feature type="compositionally biased region" description="Polar residues" evidence="1">
    <location>
        <begin position="200"/>
        <end position="209"/>
    </location>
</feature>
<name>A0A9D4PU56_RHISA</name>
<reference evidence="2" key="1">
    <citation type="journal article" date="2020" name="Cell">
        <title>Large-Scale Comparative Analyses of Tick Genomes Elucidate Their Genetic Diversity and Vector Capacities.</title>
        <authorList>
            <consortium name="Tick Genome and Microbiome Consortium (TIGMIC)"/>
            <person name="Jia N."/>
            <person name="Wang J."/>
            <person name="Shi W."/>
            <person name="Du L."/>
            <person name="Sun Y."/>
            <person name="Zhan W."/>
            <person name="Jiang J.F."/>
            <person name="Wang Q."/>
            <person name="Zhang B."/>
            <person name="Ji P."/>
            <person name="Bell-Sakyi L."/>
            <person name="Cui X.M."/>
            <person name="Yuan T.T."/>
            <person name="Jiang B.G."/>
            <person name="Yang W.F."/>
            <person name="Lam T.T."/>
            <person name="Chang Q.C."/>
            <person name="Ding S.J."/>
            <person name="Wang X.J."/>
            <person name="Zhu J.G."/>
            <person name="Ruan X.D."/>
            <person name="Zhao L."/>
            <person name="Wei J.T."/>
            <person name="Ye R.Z."/>
            <person name="Que T.C."/>
            <person name="Du C.H."/>
            <person name="Zhou Y.H."/>
            <person name="Cheng J.X."/>
            <person name="Dai P.F."/>
            <person name="Guo W.B."/>
            <person name="Han X.H."/>
            <person name="Huang E.J."/>
            <person name="Li L.F."/>
            <person name="Wei W."/>
            <person name="Gao Y.C."/>
            <person name="Liu J.Z."/>
            <person name="Shao H.Z."/>
            <person name="Wang X."/>
            <person name="Wang C.C."/>
            <person name="Yang T.C."/>
            <person name="Huo Q.B."/>
            <person name="Li W."/>
            <person name="Chen H.Y."/>
            <person name="Chen S.E."/>
            <person name="Zhou L.G."/>
            <person name="Ni X.B."/>
            <person name="Tian J.H."/>
            <person name="Sheng Y."/>
            <person name="Liu T."/>
            <person name="Pan Y.S."/>
            <person name="Xia L.Y."/>
            <person name="Li J."/>
            <person name="Zhao F."/>
            <person name="Cao W.C."/>
        </authorList>
    </citation>
    <scope>NUCLEOTIDE SEQUENCE</scope>
    <source>
        <strain evidence="2">Rsan-2018</strain>
    </source>
</reference>
<evidence type="ECO:0000313" key="3">
    <source>
        <dbReference type="Proteomes" id="UP000821837"/>
    </source>
</evidence>
<organism evidence="2 3">
    <name type="scientific">Rhipicephalus sanguineus</name>
    <name type="common">Brown dog tick</name>
    <name type="synonym">Ixodes sanguineus</name>
    <dbReference type="NCBI Taxonomy" id="34632"/>
    <lineage>
        <taxon>Eukaryota</taxon>
        <taxon>Metazoa</taxon>
        <taxon>Ecdysozoa</taxon>
        <taxon>Arthropoda</taxon>
        <taxon>Chelicerata</taxon>
        <taxon>Arachnida</taxon>
        <taxon>Acari</taxon>
        <taxon>Parasitiformes</taxon>
        <taxon>Ixodida</taxon>
        <taxon>Ixodoidea</taxon>
        <taxon>Ixodidae</taxon>
        <taxon>Rhipicephalinae</taxon>
        <taxon>Rhipicephalus</taxon>
        <taxon>Rhipicephalus</taxon>
    </lineage>
</organism>
<gene>
    <name evidence="2" type="ORF">HPB52_024174</name>
</gene>
<feature type="region of interest" description="Disordered" evidence="1">
    <location>
        <begin position="45"/>
        <end position="125"/>
    </location>
</feature>